<keyword evidence="9" id="KW-1185">Reference proteome</keyword>
<feature type="transmembrane region" description="Helical" evidence="6">
    <location>
        <begin position="127"/>
        <end position="146"/>
    </location>
</feature>
<evidence type="ECO:0000313" key="8">
    <source>
        <dbReference type="EMBL" id="MFC7322792.1"/>
    </source>
</evidence>
<keyword evidence="4 6" id="KW-1133">Transmembrane helix</keyword>
<evidence type="ECO:0000256" key="5">
    <source>
        <dbReference type="ARBA" id="ARBA00023136"/>
    </source>
</evidence>
<feature type="transmembrane region" description="Helical" evidence="6">
    <location>
        <begin position="36"/>
        <end position="58"/>
    </location>
</feature>
<evidence type="ECO:0000256" key="4">
    <source>
        <dbReference type="ARBA" id="ARBA00022989"/>
    </source>
</evidence>
<evidence type="ECO:0000259" key="7">
    <source>
        <dbReference type="Pfam" id="PF06271"/>
    </source>
</evidence>
<reference evidence="9" key="1">
    <citation type="journal article" date="2019" name="Int. J. Syst. Evol. Microbiol.">
        <title>The Global Catalogue of Microorganisms (GCM) 10K type strain sequencing project: providing services to taxonomists for standard genome sequencing and annotation.</title>
        <authorList>
            <consortium name="The Broad Institute Genomics Platform"/>
            <consortium name="The Broad Institute Genome Sequencing Center for Infectious Disease"/>
            <person name="Wu L."/>
            <person name="Ma J."/>
        </authorList>
    </citation>
    <scope>NUCLEOTIDE SEQUENCE [LARGE SCALE GENOMIC DNA]</scope>
    <source>
        <strain evidence="9">CCUG 73951</strain>
    </source>
</reference>
<comment type="caution">
    <text evidence="8">The sequence shown here is derived from an EMBL/GenBank/DDBJ whole genome shotgun (WGS) entry which is preliminary data.</text>
</comment>
<dbReference type="PANTHER" id="PTHR36115:SF9">
    <property type="entry name" value="LMO1584 PROTEIN"/>
    <property type="match status" value="1"/>
</dbReference>
<keyword evidence="3 6" id="KW-0812">Transmembrane</keyword>
<keyword evidence="5 6" id="KW-0472">Membrane</keyword>
<accession>A0ABW2K9I9</accession>
<evidence type="ECO:0000256" key="2">
    <source>
        <dbReference type="ARBA" id="ARBA00022475"/>
    </source>
</evidence>
<dbReference type="InterPro" id="IPR051791">
    <property type="entry name" value="Pra-immunoreactive"/>
</dbReference>
<dbReference type="RefSeq" id="WP_289215153.1">
    <property type="nucleotide sequence ID" value="NZ_JAPVRC010000002.1"/>
</dbReference>
<organism evidence="8 9">
    <name type="scientific">Halobacillus campisalis</name>
    <dbReference type="NCBI Taxonomy" id="435909"/>
    <lineage>
        <taxon>Bacteria</taxon>
        <taxon>Bacillati</taxon>
        <taxon>Bacillota</taxon>
        <taxon>Bacilli</taxon>
        <taxon>Bacillales</taxon>
        <taxon>Bacillaceae</taxon>
        <taxon>Halobacillus</taxon>
    </lineage>
</organism>
<comment type="subcellular location">
    <subcellularLocation>
        <location evidence="1">Cell membrane</location>
        <topology evidence="1">Multi-pass membrane protein</topology>
    </subcellularLocation>
</comment>
<evidence type="ECO:0000256" key="6">
    <source>
        <dbReference type="SAM" id="Phobius"/>
    </source>
</evidence>
<evidence type="ECO:0000313" key="9">
    <source>
        <dbReference type="Proteomes" id="UP001596494"/>
    </source>
</evidence>
<gene>
    <name evidence="8" type="ORF">ACFQMN_18155</name>
</gene>
<dbReference type="EMBL" id="JBHTBY010000017">
    <property type="protein sequence ID" value="MFC7322792.1"/>
    <property type="molecule type" value="Genomic_DNA"/>
</dbReference>
<dbReference type="Proteomes" id="UP001596494">
    <property type="component" value="Unassembled WGS sequence"/>
</dbReference>
<dbReference type="InterPro" id="IPR010432">
    <property type="entry name" value="RDD"/>
</dbReference>
<name>A0ABW2K9I9_9BACI</name>
<protein>
    <submittedName>
        <fullName evidence="8">RDD family protein</fullName>
    </submittedName>
</protein>
<feature type="domain" description="RDD" evidence="7">
    <location>
        <begin position="29"/>
        <end position="157"/>
    </location>
</feature>
<dbReference type="Pfam" id="PF06271">
    <property type="entry name" value="RDD"/>
    <property type="match status" value="1"/>
</dbReference>
<evidence type="ECO:0000256" key="3">
    <source>
        <dbReference type="ARBA" id="ARBA00022692"/>
    </source>
</evidence>
<dbReference type="PANTHER" id="PTHR36115">
    <property type="entry name" value="PROLINE-RICH ANTIGEN HOMOLOG-RELATED"/>
    <property type="match status" value="1"/>
</dbReference>
<feature type="transmembrane region" description="Helical" evidence="6">
    <location>
        <begin position="70"/>
        <end position="95"/>
    </location>
</feature>
<keyword evidence="2" id="KW-1003">Cell membrane</keyword>
<evidence type="ECO:0000256" key="1">
    <source>
        <dbReference type="ARBA" id="ARBA00004651"/>
    </source>
</evidence>
<proteinExistence type="predicted"/>
<sequence length="178" mass="20432">MDTVEPTQTDSHINQAVSSNLNEIQRLLYAGFLPRFFAYIIDLIVIWSLNSIITRPLIRLTNLSEAKLWIDLFSVTNILQSIVFFLYFILMTWFFRATLGKMALGLSVESLVGNRLSKGQVVIRELVGRYISMAVLGLPYLVVIFTKKHQGIHDLFADTSVIKDRMKKLNKEIQSQQH</sequence>